<feature type="DNA-binding region" description="H-T-H motif" evidence="2">
    <location>
        <begin position="24"/>
        <end position="43"/>
    </location>
</feature>
<proteinExistence type="predicted"/>
<dbReference type="PANTHER" id="PTHR43479">
    <property type="entry name" value="ACREF/ENVCD OPERON REPRESSOR-RELATED"/>
    <property type="match status" value="1"/>
</dbReference>
<evidence type="ECO:0000313" key="5">
    <source>
        <dbReference type="Proteomes" id="UP000294498"/>
    </source>
</evidence>
<comment type="caution">
    <text evidence="4">The sequence shown here is derived from an EMBL/GenBank/DDBJ whole genome shotgun (WGS) entry which is preliminary data.</text>
</comment>
<evidence type="ECO:0000313" key="4">
    <source>
        <dbReference type="EMBL" id="TDW99927.1"/>
    </source>
</evidence>
<keyword evidence="5" id="KW-1185">Reference proteome</keyword>
<dbReference type="GO" id="GO:0003677">
    <property type="term" value="F:DNA binding"/>
    <property type="evidence" value="ECO:0007669"/>
    <property type="project" value="UniProtKB-UniRule"/>
</dbReference>
<organism evidence="4 5">
    <name type="scientific">Dinghuibacter silviterrae</name>
    <dbReference type="NCBI Taxonomy" id="1539049"/>
    <lineage>
        <taxon>Bacteria</taxon>
        <taxon>Pseudomonadati</taxon>
        <taxon>Bacteroidota</taxon>
        <taxon>Chitinophagia</taxon>
        <taxon>Chitinophagales</taxon>
        <taxon>Chitinophagaceae</taxon>
        <taxon>Dinghuibacter</taxon>
    </lineage>
</organism>
<dbReference type="SUPFAM" id="SSF46689">
    <property type="entry name" value="Homeodomain-like"/>
    <property type="match status" value="1"/>
</dbReference>
<dbReference type="PROSITE" id="PS50977">
    <property type="entry name" value="HTH_TETR_2"/>
    <property type="match status" value="1"/>
</dbReference>
<evidence type="ECO:0000256" key="2">
    <source>
        <dbReference type="PROSITE-ProRule" id="PRU00335"/>
    </source>
</evidence>
<accession>A0A4R8DQ84</accession>
<evidence type="ECO:0000256" key="1">
    <source>
        <dbReference type="ARBA" id="ARBA00023125"/>
    </source>
</evidence>
<dbReference type="InterPro" id="IPR050624">
    <property type="entry name" value="HTH-type_Tx_Regulator"/>
</dbReference>
<evidence type="ECO:0000259" key="3">
    <source>
        <dbReference type="PROSITE" id="PS50977"/>
    </source>
</evidence>
<name>A0A4R8DQ84_9BACT</name>
<dbReference type="EMBL" id="SODV01000001">
    <property type="protein sequence ID" value="TDW99927.1"/>
    <property type="molecule type" value="Genomic_DNA"/>
</dbReference>
<reference evidence="4 5" key="1">
    <citation type="submission" date="2019-03" db="EMBL/GenBank/DDBJ databases">
        <title>Genomic Encyclopedia of Type Strains, Phase IV (KMG-IV): sequencing the most valuable type-strain genomes for metagenomic binning, comparative biology and taxonomic classification.</title>
        <authorList>
            <person name="Goeker M."/>
        </authorList>
    </citation>
    <scope>NUCLEOTIDE SEQUENCE [LARGE SCALE GENOMIC DNA]</scope>
    <source>
        <strain evidence="4 5">DSM 100059</strain>
    </source>
</reference>
<dbReference type="InterPro" id="IPR001647">
    <property type="entry name" value="HTH_TetR"/>
</dbReference>
<keyword evidence="1 2" id="KW-0238">DNA-binding</keyword>
<dbReference type="AlphaFoldDB" id="A0A4R8DQ84"/>
<dbReference type="Gene3D" id="1.10.357.10">
    <property type="entry name" value="Tetracycline Repressor, domain 2"/>
    <property type="match status" value="1"/>
</dbReference>
<dbReference type="InterPro" id="IPR009057">
    <property type="entry name" value="Homeodomain-like_sf"/>
</dbReference>
<protein>
    <submittedName>
        <fullName evidence="4">TetR family transcriptional regulator</fullName>
    </submittedName>
</protein>
<feature type="domain" description="HTH tetR-type" evidence="3">
    <location>
        <begin position="1"/>
        <end position="61"/>
    </location>
</feature>
<dbReference type="Proteomes" id="UP000294498">
    <property type="component" value="Unassembled WGS sequence"/>
</dbReference>
<sequence>MDVKERIQEKATELFMRFGVKSITMDEIASQLGVSKKTIYQYFADKEELVQSMIDRKLQASREECMRVVGSGENAIHEEFLNQDNFLEHLRTLNPVAIHDMEKFHPEAFKKVNCHRHTFMRGIVEKNLQKGIAEGLYRPEIRIDILSRARVDAIHLNLHADFYSEVSFSLADLQQELFIHYLYGIASPEGNKLIHRYLKERQQKPVVPVTPPIGQTGS</sequence>
<gene>
    <name evidence="4" type="ORF">EDB95_0944</name>
</gene>
<dbReference type="PANTHER" id="PTHR43479:SF11">
    <property type="entry name" value="ACREF_ENVCD OPERON REPRESSOR-RELATED"/>
    <property type="match status" value="1"/>
</dbReference>
<dbReference type="PRINTS" id="PR00455">
    <property type="entry name" value="HTHTETR"/>
</dbReference>
<dbReference type="Pfam" id="PF00440">
    <property type="entry name" value="TetR_N"/>
    <property type="match status" value="1"/>
</dbReference>
<dbReference type="Gene3D" id="1.10.10.60">
    <property type="entry name" value="Homeodomain-like"/>
    <property type="match status" value="1"/>
</dbReference>